<feature type="transmembrane region" description="Helical" evidence="1">
    <location>
        <begin position="162"/>
        <end position="180"/>
    </location>
</feature>
<dbReference type="InterPro" id="IPR033579">
    <property type="entry name" value="TMEM128"/>
</dbReference>
<comment type="caution">
    <text evidence="2">The sequence shown here is derived from an EMBL/GenBank/DDBJ whole genome shotgun (WGS) entry which is preliminary data.</text>
</comment>
<keyword evidence="1" id="KW-0812">Transmembrane</keyword>
<feature type="transmembrane region" description="Helical" evidence="1">
    <location>
        <begin position="136"/>
        <end position="155"/>
    </location>
</feature>
<accession>A0AAU9JSU5</accession>
<evidence type="ECO:0000313" key="3">
    <source>
        <dbReference type="Proteomes" id="UP001162131"/>
    </source>
</evidence>
<feature type="transmembrane region" description="Helical" evidence="1">
    <location>
        <begin position="46"/>
        <end position="67"/>
    </location>
</feature>
<name>A0AAU9JSU5_9CILI</name>
<dbReference type="PANTHER" id="PTHR31134:SF1">
    <property type="entry name" value="TRANSMEMBRANE PROTEIN 128"/>
    <property type="match status" value="1"/>
</dbReference>
<proteinExistence type="predicted"/>
<evidence type="ECO:0000313" key="2">
    <source>
        <dbReference type="EMBL" id="CAG9328176.1"/>
    </source>
</evidence>
<protein>
    <submittedName>
        <fullName evidence="2">Uncharacterized protein</fullName>
    </submittedName>
</protein>
<gene>
    <name evidence="2" type="ORF">BSTOLATCC_MIC45631</name>
</gene>
<dbReference type="PANTHER" id="PTHR31134">
    <property type="entry name" value="TRANSMEMBRANE PROTEIN 128"/>
    <property type="match status" value="1"/>
</dbReference>
<dbReference type="AlphaFoldDB" id="A0AAU9JSU5"/>
<dbReference type="Pfam" id="PF20479">
    <property type="entry name" value="TMEM128"/>
    <property type="match status" value="1"/>
</dbReference>
<feature type="transmembrane region" description="Helical" evidence="1">
    <location>
        <begin position="111"/>
        <end position="130"/>
    </location>
</feature>
<evidence type="ECO:0000256" key="1">
    <source>
        <dbReference type="SAM" id="Phobius"/>
    </source>
</evidence>
<reference evidence="2" key="1">
    <citation type="submission" date="2021-09" db="EMBL/GenBank/DDBJ databases">
        <authorList>
            <consortium name="AG Swart"/>
            <person name="Singh M."/>
            <person name="Singh A."/>
            <person name="Seah K."/>
            <person name="Emmerich C."/>
        </authorList>
    </citation>
    <scope>NUCLEOTIDE SEQUENCE</scope>
    <source>
        <strain evidence="2">ATCC30299</strain>
    </source>
</reference>
<sequence length="187" mass="21886">MFLKITETCVFLDKLIMKSQEWWDAREARKRMWVDRFNYLTNRLHAAAWIVLAVVVLYYSNFFLVIWESTKVNQLFFSLTMMTFGIMTAMTLYVSFILPSHEDIEVTAPRLIPLASAIGGFCYLCAHIAFWPIWGWYTPFILFSLMLGYIMLGTFMPKNSFGSVLFLAIFIFAVISFRYIPHKGLLH</sequence>
<feature type="transmembrane region" description="Helical" evidence="1">
    <location>
        <begin position="79"/>
        <end position="99"/>
    </location>
</feature>
<organism evidence="2 3">
    <name type="scientific">Blepharisma stoltei</name>
    <dbReference type="NCBI Taxonomy" id="1481888"/>
    <lineage>
        <taxon>Eukaryota</taxon>
        <taxon>Sar</taxon>
        <taxon>Alveolata</taxon>
        <taxon>Ciliophora</taxon>
        <taxon>Postciliodesmatophora</taxon>
        <taxon>Heterotrichea</taxon>
        <taxon>Heterotrichida</taxon>
        <taxon>Blepharismidae</taxon>
        <taxon>Blepharisma</taxon>
    </lineage>
</organism>
<dbReference type="Proteomes" id="UP001162131">
    <property type="component" value="Unassembled WGS sequence"/>
</dbReference>
<dbReference type="EMBL" id="CAJZBQ010000045">
    <property type="protein sequence ID" value="CAG9328176.1"/>
    <property type="molecule type" value="Genomic_DNA"/>
</dbReference>
<keyword evidence="1" id="KW-1133">Transmembrane helix</keyword>
<keyword evidence="3" id="KW-1185">Reference proteome</keyword>
<keyword evidence="1" id="KW-0472">Membrane</keyword>